<keyword evidence="2" id="KW-1185">Reference proteome</keyword>
<gene>
    <name evidence="1" type="ORF">M437DRAFT_67376</name>
</gene>
<accession>A0A074VQJ4</accession>
<dbReference type="RefSeq" id="XP_040878462.1">
    <property type="nucleotide sequence ID" value="XM_041024926.1"/>
</dbReference>
<dbReference type="Proteomes" id="UP000030672">
    <property type="component" value="Unassembled WGS sequence"/>
</dbReference>
<evidence type="ECO:0000313" key="1">
    <source>
        <dbReference type="EMBL" id="KEQ61439.1"/>
    </source>
</evidence>
<dbReference type="GeneID" id="63918299"/>
<dbReference type="AlphaFoldDB" id="A0A074VQJ4"/>
<reference evidence="1 2" key="1">
    <citation type="journal article" date="2014" name="BMC Genomics">
        <title>Genome sequencing of four Aureobasidium pullulans varieties: biotechnological potential, stress tolerance, and description of new species.</title>
        <authorList>
            <person name="Gostin Ar C."/>
            <person name="Ohm R.A."/>
            <person name="Kogej T."/>
            <person name="Sonjak S."/>
            <person name="Turk M."/>
            <person name="Zajc J."/>
            <person name="Zalar P."/>
            <person name="Grube M."/>
            <person name="Sun H."/>
            <person name="Han J."/>
            <person name="Sharma A."/>
            <person name="Chiniquy J."/>
            <person name="Ngan C.Y."/>
            <person name="Lipzen A."/>
            <person name="Barry K."/>
            <person name="Grigoriev I.V."/>
            <person name="Gunde-Cimerman N."/>
        </authorList>
    </citation>
    <scope>NUCLEOTIDE SEQUENCE [LARGE SCALE GENOMIC DNA]</scope>
    <source>
        <strain evidence="1 2">CBS 110374</strain>
    </source>
</reference>
<protein>
    <submittedName>
        <fullName evidence="1">Uncharacterized protein</fullName>
    </submittedName>
</protein>
<sequence length="237" mass="26734">MTTGRCKRKSQLNRQWLVHNDRIRTCCNEKDEILICSPRQFAGSGRVLVLARAPVSIGSTSIFVVTRTSVVAYNSQIKPVLEAKMPLDQTAERCAWTAQSVKLASIFRYNDQANWWLVPVFAVLARGVKHWRLEKRLETNAAAEHLQRTTRPLGFECGQPLFDLADHEPWAGGEPQAAAEEGRRRGFKTWIANTFGRLLAQDVSTHRPLADVVTGQRRKNAVGSQERQRVNVICDDV</sequence>
<evidence type="ECO:0000313" key="2">
    <source>
        <dbReference type="Proteomes" id="UP000030672"/>
    </source>
</evidence>
<name>A0A074VQJ4_AURM1</name>
<organism evidence="1 2">
    <name type="scientific">Aureobasidium melanogenum (strain CBS 110374)</name>
    <name type="common">Aureobasidium pullulans var. melanogenum</name>
    <dbReference type="NCBI Taxonomy" id="1043003"/>
    <lineage>
        <taxon>Eukaryota</taxon>
        <taxon>Fungi</taxon>
        <taxon>Dikarya</taxon>
        <taxon>Ascomycota</taxon>
        <taxon>Pezizomycotina</taxon>
        <taxon>Dothideomycetes</taxon>
        <taxon>Dothideomycetidae</taxon>
        <taxon>Dothideales</taxon>
        <taxon>Saccotheciaceae</taxon>
        <taxon>Aureobasidium</taxon>
    </lineage>
</organism>
<proteinExistence type="predicted"/>
<dbReference type="EMBL" id="KL584838">
    <property type="protein sequence ID" value="KEQ61439.1"/>
    <property type="molecule type" value="Genomic_DNA"/>
</dbReference>
<dbReference type="HOGENOM" id="CLU_1170454_0_0_1"/>